<evidence type="ECO:0000259" key="2">
    <source>
        <dbReference type="Pfam" id="PF10363"/>
    </source>
</evidence>
<dbReference type="Gene3D" id="1.25.10.10">
    <property type="entry name" value="Leucine-rich Repeat Variant"/>
    <property type="match status" value="1"/>
</dbReference>
<dbReference type="Pfam" id="PF10363">
    <property type="entry name" value="RTP1_C1"/>
    <property type="match status" value="1"/>
</dbReference>
<dbReference type="Proteomes" id="UP000274131">
    <property type="component" value="Unassembled WGS sequence"/>
</dbReference>
<dbReference type="AlphaFoldDB" id="A0A158Q998"/>
<dbReference type="InterPro" id="IPR019451">
    <property type="entry name" value="Rtp1_C1"/>
</dbReference>
<sequence length="1052" mass="119540">MGALDPQSRDKAWEPLAMGVVSPELGNGNQEKTTFPDCTEPKTKIYRSYDPIKDLNDRLQAKLKEEEFIFADDVESTTTSGSCDQDQRIRYSSLITNILIKLCEEIELILGKDRGTEVQQVLSGKQLSVVLSALQFFVATSIAPYLEKGVGYEVETRSKLVKHWSLFEGDTAIRQKNLGSAIQTLFRIMKVTAELRSMVVSHFLGDLICANEQMISICDCSLKGDYEMFINNDVSRPALMYELFSLLSRNNPQKRPTPPSWFQLAIGRRLSELILEPNGLYHLTTALTDSKLFVISRAAYGEDSVYSKCDFIDGLHMFENYGFVHQLARVLAKRPQFLQNDDKRRPLYYGTVLKQFLQVMQLHPMAKYVVNWFSSTLVAFHGVVPRAVEICIFDTLLHPWELLSATPLSTDLGNMTWDYRLDASLKTIVFYMKGLPPSANILYLNRFLNVFPLWLQMYGSVLITQDERAMTEKCGEIFLEDVGFLLGRILADPGLGSDDKMALFLLEQLNGKWFHIFGAISIELKGKPKVMEMSLEDGDSKDPKNYAMKYSDIELFRRLDKNDEMSWLNRIVRGIMQLLKVVDKSYSQAFSLCLFSHCLQQSRRKNNEEDKEQNDSRFLSENSSFFEPEGSVKMRIQYLMSHFDEVFADINLESAEVLLSAVNVAKVILEMACNRLERMSSNESFDVVSKEMKEFNDQLFDLKLKTVGIAVALVSGALLKAVKNDMPENRFAAVMTSSKQLLDILNSMGITGQSSFSSDIRSESTRPVRTNNGMDEIYRDLESVEEPVKGHALILLARLVRKRNKAALERIEKDPDIMKKILKQLVNCDSYVYLAAINAMAELAYWKKQYFNMVVEFFVNPVSTLQDVAAEEGPDFLNAKKKDFLVIQRVKVGEALAKVCRALGDMAPWHFERLIDPLLFMVKHTRDTHLKASCVSALADLVLACKGRGFHNVLNELLSMIQGYLNGGRGPILRRACMTLLRSLIVSFDTSLIAGLSAQLLDIHRLLRRSLLADEDEGIRLLAELCLIDIKEQLNAPVDEMDEMRLRKIRIQ</sequence>
<comment type="similarity">
    <text evidence="1">Belongs to the Tango6 family.</text>
</comment>
<dbReference type="STRING" id="51028.A0A158Q998"/>
<dbReference type="InterPro" id="IPR039600">
    <property type="entry name" value="TANGO6/Rtp1"/>
</dbReference>
<dbReference type="PANTHER" id="PTHR20959:SF1">
    <property type="entry name" value="TRANSPORT AND GOLGI ORGANIZATION PROTEIN 6 HOMOLOG"/>
    <property type="match status" value="1"/>
</dbReference>
<dbReference type="InterPro" id="IPR057347">
    <property type="entry name" value="TANGO6_N"/>
</dbReference>
<proteinExistence type="inferred from homology"/>
<evidence type="ECO:0000259" key="3">
    <source>
        <dbReference type="Pfam" id="PF25267"/>
    </source>
</evidence>
<dbReference type="OrthoDB" id="39591at2759"/>
<evidence type="ECO:0000313" key="4">
    <source>
        <dbReference type="EMBL" id="VDD85990.1"/>
    </source>
</evidence>
<keyword evidence="5" id="KW-1185">Reference proteome</keyword>
<dbReference type="Pfam" id="PF25267">
    <property type="entry name" value="TANGO6_N"/>
    <property type="match status" value="1"/>
</dbReference>
<dbReference type="GO" id="GO:0009306">
    <property type="term" value="P:protein secretion"/>
    <property type="evidence" value="ECO:0007669"/>
    <property type="project" value="TreeGrafter"/>
</dbReference>
<dbReference type="EMBL" id="UXUI01007172">
    <property type="protein sequence ID" value="VDD85990.1"/>
    <property type="molecule type" value="Genomic_DNA"/>
</dbReference>
<gene>
    <name evidence="4" type="ORF">EVEC_LOCUS1133</name>
</gene>
<feature type="domain" description="RNA polymerase II assembly factor Rtp1 C-terminal" evidence="2">
    <location>
        <begin position="775"/>
        <end position="906"/>
    </location>
</feature>
<reference evidence="4 5" key="2">
    <citation type="submission" date="2018-10" db="EMBL/GenBank/DDBJ databases">
        <authorList>
            <consortium name="Pathogen Informatics"/>
        </authorList>
    </citation>
    <scope>NUCLEOTIDE SEQUENCE [LARGE SCALE GENOMIC DNA]</scope>
</reference>
<dbReference type="PANTHER" id="PTHR20959">
    <property type="entry name" value="TRANSPORT AND GOLGI ORGANIZATION PROTEIN 6 FAMILY MEMBER"/>
    <property type="match status" value="1"/>
</dbReference>
<dbReference type="SUPFAM" id="SSF48371">
    <property type="entry name" value="ARM repeat"/>
    <property type="match status" value="1"/>
</dbReference>
<evidence type="ECO:0000313" key="5">
    <source>
        <dbReference type="Proteomes" id="UP000274131"/>
    </source>
</evidence>
<organism evidence="6">
    <name type="scientific">Enterobius vermicularis</name>
    <name type="common">Human pinworm</name>
    <dbReference type="NCBI Taxonomy" id="51028"/>
    <lineage>
        <taxon>Eukaryota</taxon>
        <taxon>Metazoa</taxon>
        <taxon>Ecdysozoa</taxon>
        <taxon>Nematoda</taxon>
        <taxon>Chromadorea</taxon>
        <taxon>Rhabditida</taxon>
        <taxon>Spirurina</taxon>
        <taxon>Oxyuridomorpha</taxon>
        <taxon>Oxyuroidea</taxon>
        <taxon>Oxyuridae</taxon>
        <taxon>Enterobius</taxon>
    </lineage>
</organism>
<protein>
    <submittedName>
        <fullName evidence="6">RTP1_C1 domain-containing protein</fullName>
    </submittedName>
</protein>
<evidence type="ECO:0000256" key="1">
    <source>
        <dbReference type="ARBA" id="ARBA00005724"/>
    </source>
</evidence>
<reference evidence="6" key="1">
    <citation type="submission" date="2016-04" db="UniProtKB">
        <authorList>
            <consortium name="WormBaseParasite"/>
        </authorList>
    </citation>
    <scope>IDENTIFICATION</scope>
</reference>
<dbReference type="WBParaSite" id="EVEC_0000142501-mRNA-1">
    <property type="protein sequence ID" value="EVEC_0000142501-mRNA-1"/>
    <property type="gene ID" value="EVEC_0000142501"/>
</dbReference>
<name>A0A158Q998_ENTVE</name>
<dbReference type="InterPro" id="IPR016024">
    <property type="entry name" value="ARM-type_fold"/>
</dbReference>
<accession>A0A158Q998</accession>
<feature type="domain" description="TANGO6 N-terminal" evidence="3">
    <location>
        <begin position="121"/>
        <end position="210"/>
    </location>
</feature>
<dbReference type="InterPro" id="IPR011989">
    <property type="entry name" value="ARM-like"/>
</dbReference>
<evidence type="ECO:0000313" key="6">
    <source>
        <dbReference type="WBParaSite" id="EVEC_0000142501-mRNA-1"/>
    </source>
</evidence>